<sequence length="95" mass="10982">ISCITEHPGFQSICLDFWVLETANCAYRQQQGIRFSARNDLCKKLYVRSILIRWCWEYLGKHFRVAVPSCALNNIRNIFPADFGSPYTGLKPPNL</sequence>
<proteinExistence type="predicted"/>
<reference evidence="1 2" key="1">
    <citation type="submission" date="2022-05" db="EMBL/GenBank/DDBJ databases">
        <authorList>
            <consortium name="Genoscope - CEA"/>
            <person name="William W."/>
        </authorList>
    </citation>
    <scope>NUCLEOTIDE SEQUENCE [LARGE SCALE GENOMIC DNA]</scope>
</reference>
<keyword evidence="2" id="KW-1185">Reference proteome</keyword>
<dbReference type="EMBL" id="CALNXJ010000027">
    <property type="protein sequence ID" value="CAH3133018.1"/>
    <property type="molecule type" value="Genomic_DNA"/>
</dbReference>
<dbReference type="Proteomes" id="UP001159428">
    <property type="component" value="Unassembled WGS sequence"/>
</dbReference>
<feature type="non-terminal residue" evidence="1">
    <location>
        <position position="1"/>
    </location>
</feature>
<comment type="caution">
    <text evidence="1">The sequence shown here is derived from an EMBL/GenBank/DDBJ whole genome shotgun (WGS) entry which is preliminary data.</text>
</comment>
<dbReference type="PANTHER" id="PTHR36981">
    <property type="entry name" value="ZGC:195170"/>
    <property type="match status" value="1"/>
</dbReference>
<dbReference type="PANTHER" id="PTHR36981:SF1">
    <property type="entry name" value="P2X PURINORECEPTOR 7 INTRACELLULAR DOMAIN-CONTAINING PROTEIN"/>
    <property type="match status" value="1"/>
</dbReference>
<name>A0AAU9X2A4_9CNID</name>
<accession>A0AAU9X2A4</accession>
<protein>
    <submittedName>
        <fullName evidence="1">Uncharacterized protein</fullName>
    </submittedName>
</protein>
<organism evidence="1 2">
    <name type="scientific">Pocillopora meandrina</name>
    <dbReference type="NCBI Taxonomy" id="46732"/>
    <lineage>
        <taxon>Eukaryota</taxon>
        <taxon>Metazoa</taxon>
        <taxon>Cnidaria</taxon>
        <taxon>Anthozoa</taxon>
        <taxon>Hexacorallia</taxon>
        <taxon>Scleractinia</taxon>
        <taxon>Astrocoeniina</taxon>
        <taxon>Pocilloporidae</taxon>
        <taxon>Pocillopora</taxon>
    </lineage>
</organism>
<gene>
    <name evidence="1" type="ORF">PMEA_00015333</name>
</gene>
<evidence type="ECO:0000313" key="2">
    <source>
        <dbReference type="Proteomes" id="UP001159428"/>
    </source>
</evidence>
<evidence type="ECO:0000313" key="1">
    <source>
        <dbReference type="EMBL" id="CAH3133018.1"/>
    </source>
</evidence>
<dbReference type="AlphaFoldDB" id="A0AAU9X2A4"/>